<accession>A0ABY9SE25</accession>
<organism evidence="5 6">
    <name type="scientific">Buttiauxella selenatireducens</name>
    <dbReference type="NCBI Taxonomy" id="3073902"/>
    <lineage>
        <taxon>Bacteria</taxon>
        <taxon>Pseudomonadati</taxon>
        <taxon>Pseudomonadota</taxon>
        <taxon>Gammaproteobacteria</taxon>
        <taxon>Enterobacterales</taxon>
        <taxon>Enterobacteriaceae</taxon>
        <taxon>Buttiauxella</taxon>
    </lineage>
</organism>
<dbReference type="InterPro" id="IPR003660">
    <property type="entry name" value="HAMP_dom"/>
</dbReference>
<dbReference type="Pfam" id="PF00990">
    <property type="entry name" value="GGDEF"/>
    <property type="match status" value="1"/>
</dbReference>
<dbReference type="Pfam" id="PF00563">
    <property type="entry name" value="EAL"/>
    <property type="match status" value="1"/>
</dbReference>
<dbReference type="Pfam" id="PF16448">
    <property type="entry name" value="LapD_MoxY_N"/>
    <property type="match status" value="1"/>
</dbReference>
<dbReference type="Gene3D" id="6.20.270.20">
    <property type="entry name" value="LapD/MoxY periplasmic domain"/>
    <property type="match status" value="1"/>
</dbReference>
<dbReference type="InterPro" id="IPR032244">
    <property type="entry name" value="LapD_MoxY_N"/>
</dbReference>
<dbReference type="InterPro" id="IPR050706">
    <property type="entry name" value="Cyclic-di-GMP_PDE-like"/>
</dbReference>
<dbReference type="SMART" id="SM00304">
    <property type="entry name" value="HAMP"/>
    <property type="match status" value="1"/>
</dbReference>
<dbReference type="InterPro" id="IPR001633">
    <property type="entry name" value="EAL_dom"/>
</dbReference>
<dbReference type="Proteomes" id="UP001246690">
    <property type="component" value="Chromosome"/>
</dbReference>
<keyword evidence="1" id="KW-1133">Transmembrane helix</keyword>
<dbReference type="PROSITE" id="PS50883">
    <property type="entry name" value="EAL"/>
    <property type="match status" value="1"/>
</dbReference>
<dbReference type="PROSITE" id="PS50885">
    <property type="entry name" value="HAMP"/>
    <property type="match status" value="1"/>
</dbReference>
<dbReference type="NCBIfam" id="NF045673">
    <property type="entry name" value="c-di-GMPRcptLapD"/>
    <property type="match status" value="1"/>
</dbReference>
<dbReference type="InterPro" id="IPR029787">
    <property type="entry name" value="Nucleotide_cyclase"/>
</dbReference>
<feature type="domain" description="HAMP" evidence="3">
    <location>
        <begin position="171"/>
        <end position="223"/>
    </location>
</feature>
<dbReference type="PANTHER" id="PTHR33121">
    <property type="entry name" value="CYCLIC DI-GMP PHOSPHODIESTERASE PDEF"/>
    <property type="match status" value="1"/>
</dbReference>
<keyword evidence="6" id="KW-1185">Reference proteome</keyword>
<evidence type="ECO:0000259" key="2">
    <source>
        <dbReference type="PROSITE" id="PS50883"/>
    </source>
</evidence>
<dbReference type="InterPro" id="IPR043128">
    <property type="entry name" value="Rev_trsase/Diguanyl_cyclase"/>
</dbReference>
<dbReference type="SUPFAM" id="SSF55073">
    <property type="entry name" value="Nucleotide cyclase"/>
    <property type="match status" value="1"/>
</dbReference>
<feature type="domain" description="GGDEF" evidence="4">
    <location>
        <begin position="264"/>
        <end position="399"/>
    </location>
</feature>
<dbReference type="InterPro" id="IPR000160">
    <property type="entry name" value="GGDEF_dom"/>
</dbReference>
<dbReference type="InterPro" id="IPR042461">
    <property type="entry name" value="LapD_MoxY_peri_C"/>
</dbReference>
<keyword evidence="1" id="KW-0472">Membrane</keyword>
<dbReference type="CDD" id="cd01948">
    <property type="entry name" value="EAL"/>
    <property type="match status" value="1"/>
</dbReference>
<feature type="transmembrane region" description="Helical" evidence="1">
    <location>
        <begin position="7"/>
        <end position="25"/>
    </location>
</feature>
<feature type="transmembrane region" description="Helical" evidence="1">
    <location>
        <begin position="152"/>
        <end position="170"/>
    </location>
</feature>
<dbReference type="SMART" id="SM00052">
    <property type="entry name" value="EAL"/>
    <property type="match status" value="1"/>
</dbReference>
<dbReference type="Pfam" id="PF00672">
    <property type="entry name" value="HAMP"/>
    <property type="match status" value="1"/>
</dbReference>
<dbReference type="RefSeq" id="WP_309877522.1">
    <property type="nucleotide sequence ID" value="NZ_CP133838.1"/>
</dbReference>
<evidence type="ECO:0000259" key="3">
    <source>
        <dbReference type="PROSITE" id="PS50885"/>
    </source>
</evidence>
<dbReference type="InterPro" id="IPR035919">
    <property type="entry name" value="EAL_sf"/>
</dbReference>
<dbReference type="PANTHER" id="PTHR33121:SF23">
    <property type="entry name" value="CYCLIC DI-GMP PHOSPHODIESTERASE PDEB"/>
    <property type="match status" value="1"/>
</dbReference>
<dbReference type="Gene3D" id="3.30.70.270">
    <property type="match status" value="1"/>
</dbReference>
<keyword evidence="1" id="KW-0812">Transmembrane</keyword>
<dbReference type="EMBL" id="CP133838">
    <property type="protein sequence ID" value="WMY75135.1"/>
    <property type="molecule type" value="Genomic_DNA"/>
</dbReference>
<evidence type="ECO:0000313" key="5">
    <source>
        <dbReference type="EMBL" id="WMY75135.1"/>
    </source>
</evidence>
<evidence type="ECO:0000256" key="1">
    <source>
        <dbReference type="SAM" id="Phobius"/>
    </source>
</evidence>
<gene>
    <name evidence="5" type="ORF">RHD99_03910</name>
</gene>
<dbReference type="Gene3D" id="3.30.110.200">
    <property type="match status" value="1"/>
</dbReference>
<dbReference type="NCBIfam" id="TIGR00254">
    <property type="entry name" value="GGDEF"/>
    <property type="match status" value="1"/>
</dbReference>
<protein>
    <submittedName>
        <fullName evidence="5">EAL domain-containing protein</fullName>
    </submittedName>
</protein>
<proteinExistence type="predicted"/>
<dbReference type="SUPFAM" id="SSF141868">
    <property type="entry name" value="EAL domain-like"/>
    <property type="match status" value="1"/>
</dbReference>
<evidence type="ECO:0000259" key="4">
    <source>
        <dbReference type="PROSITE" id="PS50887"/>
    </source>
</evidence>
<dbReference type="Gene3D" id="3.20.20.450">
    <property type="entry name" value="EAL domain"/>
    <property type="match status" value="1"/>
</dbReference>
<evidence type="ECO:0000313" key="6">
    <source>
        <dbReference type="Proteomes" id="UP001246690"/>
    </source>
</evidence>
<dbReference type="PROSITE" id="PS50887">
    <property type="entry name" value="GGDEF"/>
    <property type="match status" value="1"/>
</dbReference>
<name>A0ABY9SE25_9ENTR</name>
<feature type="domain" description="EAL" evidence="2">
    <location>
        <begin position="408"/>
        <end position="645"/>
    </location>
</feature>
<reference evidence="5 6" key="1">
    <citation type="submission" date="2023-09" db="EMBL/GenBank/DDBJ databases">
        <title>Buttiauxella selenatireducens sp. nov., isolated from the rhizosphere of Cardamine hupingshanesis.</title>
        <authorList>
            <person name="Zhang S."/>
            <person name="Xu Z."/>
            <person name="Wang H."/>
            <person name="Guo Y."/>
        </authorList>
    </citation>
    <scope>NUCLEOTIDE SEQUENCE [LARGE SCALE GENOMIC DNA]</scope>
    <source>
        <strain evidence="5 6">R73</strain>
    </source>
</reference>
<sequence>MSLFKQLLIAIFLFMLIIFSGSFMVNLDSSRDQYTNQLLSHAQDAATALGLSLTPHVDDPAMIELMVSSIFDSGYYNSIRIVDQSSGKSLFERSAPTSIPDVPHWFISLVDVKPQAGEATIMRGWQQAARVEVVSNPVFAIKRLWDSTLANLLWMLACSAVCILAGAMLLRRQLRPLNYMVKQSQAITRREYLTQLDLPKTPELRRVVEAMNLMVTKLKSLFEDQAEHSERLHNEAYLDSQTGIANRRAFDMQMQSRLSDEETAPGYLLLLRIQDLSGLNQRFGGPHTDNLLKHVADMMSVVKSQHAKADSILARIRGGEFALLCPGVTHGEMVNLQHSLTQQLSAFYATGMSDINPVAHTGMVPFNSGDTPQSLLVQADRVLVENETRTTHQTSDLPVPDSAATEDQHLWFTRLDNALSNVQFQLFFQPVVDCKNPKNIIHYKVLSRMLDEEGNSITAGRFLPWIHRFGWGHRLDQVMLGLTLKQLKSYSGHLALSLSGSSLTNETTIKQLLSPLKHHPQLARRLILELDENQMPKPELMEVFVKMLNQHRCGLGLQHFGSRFDMIGHFSQWGLAYLKIDSSYIRHIDIENDKRLFIDVLHSATHNIDLPLIAERVETAGELRVLQEVGIYGAMGQLLGEPAPF</sequence>
<dbReference type="SMART" id="SM00267">
    <property type="entry name" value="GGDEF"/>
    <property type="match status" value="1"/>
</dbReference>